<evidence type="ECO:0000313" key="4">
    <source>
        <dbReference type="EMBL" id="EHL02305.1"/>
    </source>
</evidence>
<dbReference type="Proteomes" id="UP000005446">
    <property type="component" value="Unassembled WGS sequence"/>
</dbReference>
<organism evidence="4 5">
    <name type="scientific">Glarea lozoyensis (strain ATCC 74030 / MF5533)</name>
    <dbReference type="NCBI Taxonomy" id="1104152"/>
    <lineage>
        <taxon>Eukaryota</taxon>
        <taxon>Fungi</taxon>
        <taxon>Dikarya</taxon>
        <taxon>Ascomycota</taxon>
        <taxon>Pezizomycotina</taxon>
        <taxon>Leotiomycetes</taxon>
        <taxon>Helotiales</taxon>
        <taxon>Helotiaceae</taxon>
        <taxon>Glarea</taxon>
    </lineage>
</organism>
<dbReference type="GO" id="GO:0005737">
    <property type="term" value="C:cytoplasm"/>
    <property type="evidence" value="ECO:0007669"/>
    <property type="project" value="TreeGrafter"/>
</dbReference>
<comment type="similarity">
    <text evidence="1">Belongs to the short-chain dehydrogenases/reductases (SDR) family.</text>
</comment>
<dbReference type="EMBL" id="AGUE01000028">
    <property type="protein sequence ID" value="EHL02305.1"/>
    <property type="molecule type" value="Genomic_DNA"/>
</dbReference>
<dbReference type="InterPro" id="IPR051468">
    <property type="entry name" value="Fungal_SecMetab_SDRs"/>
</dbReference>
<dbReference type="HOGENOM" id="CLU_010194_9_1_1"/>
<dbReference type="PANTHER" id="PTHR43544">
    <property type="entry name" value="SHORT-CHAIN DEHYDROGENASE/REDUCTASE"/>
    <property type="match status" value="1"/>
</dbReference>
<comment type="caution">
    <text evidence="4">The sequence shown here is derived from an EMBL/GenBank/DDBJ whole genome shotgun (WGS) entry which is preliminary data.</text>
</comment>
<dbReference type="FunCoup" id="H0EGN1">
    <property type="interactions" value="46"/>
</dbReference>
<dbReference type="OrthoDB" id="9876299at2759"/>
<gene>
    <name evidence="4" type="ORF">M7I_1648</name>
</gene>
<dbReference type="GO" id="GO:0016491">
    <property type="term" value="F:oxidoreductase activity"/>
    <property type="evidence" value="ECO:0007669"/>
    <property type="project" value="UniProtKB-KW"/>
</dbReference>
<dbReference type="SUPFAM" id="SSF51735">
    <property type="entry name" value="NAD(P)-binding Rossmann-fold domains"/>
    <property type="match status" value="1"/>
</dbReference>
<evidence type="ECO:0000256" key="2">
    <source>
        <dbReference type="ARBA" id="ARBA00022857"/>
    </source>
</evidence>
<keyword evidence="5" id="KW-1185">Reference proteome</keyword>
<evidence type="ECO:0000313" key="5">
    <source>
        <dbReference type="Proteomes" id="UP000005446"/>
    </source>
</evidence>
<evidence type="ECO:0000256" key="1">
    <source>
        <dbReference type="ARBA" id="ARBA00006484"/>
    </source>
</evidence>
<dbReference type="Gene3D" id="3.40.50.720">
    <property type="entry name" value="NAD(P)-binding Rossmann-like Domain"/>
    <property type="match status" value="1"/>
</dbReference>
<protein>
    <submittedName>
        <fullName evidence="4">Putative Aflatoxin biosynthesis ketoreductase nor-1</fullName>
    </submittedName>
</protein>
<keyword evidence="2" id="KW-0521">NADP</keyword>
<dbReference type="InterPro" id="IPR002347">
    <property type="entry name" value="SDR_fam"/>
</dbReference>
<evidence type="ECO:0000256" key="3">
    <source>
        <dbReference type="ARBA" id="ARBA00023002"/>
    </source>
</evidence>
<name>H0EGN1_GLAL7</name>
<reference evidence="4 5" key="1">
    <citation type="journal article" date="2012" name="Eukaryot. Cell">
        <title>Genome sequence of the fungus Glarea lozoyensis: the first genome sequence of a species from the Helotiaceae family.</title>
        <authorList>
            <person name="Youssar L."/>
            <person name="Gruening B.A."/>
            <person name="Erxleben A."/>
            <person name="Guenther S."/>
            <person name="Huettel W."/>
        </authorList>
    </citation>
    <scope>NUCLEOTIDE SEQUENCE [LARGE SCALE GENOMIC DNA]</scope>
    <source>
        <strain evidence="5">ATCC 74030 / MF5533</strain>
    </source>
</reference>
<dbReference type="AlphaFoldDB" id="H0EGN1"/>
<proteinExistence type="inferred from homology"/>
<accession>H0EGN1</accession>
<dbReference type="PRINTS" id="PR00081">
    <property type="entry name" value="GDHRDH"/>
</dbReference>
<dbReference type="InParanoid" id="H0EGN1"/>
<sequence length="253" mass="27215">MASNTVYLITGANRGIGHGIVASYLQKPNNTVIATVRDATNTALTNDLSSLPTGESSKLIILGLEATHESEYSELFHKITSEHEIDHIDVVVANAGINYDLDPVATTSIAKMKEYMEVNAYGPLLLFQATLPLLEKSATPKFVGMGSLISSLGNLERCPIPMTPYATSKIVVHWLSRKIHFEHSNIISFVVDPGPSFVQSDLGNKNAAKLGMGEAPTTIVDAVNFITTTIDGATKTETSGHFPTIEGGDMLWL</sequence>
<keyword evidence="3" id="KW-0560">Oxidoreductase</keyword>
<dbReference type="PANTHER" id="PTHR43544:SF7">
    <property type="entry name" value="NADB-LER2"/>
    <property type="match status" value="1"/>
</dbReference>
<dbReference type="InterPro" id="IPR036291">
    <property type="entry name" value="NAD(P)-bd_dom_sf"/>
</dbReference>
<dbReference type="Pfam" id="PF00106">
    <property type="entry name" value="adh_short"/>
    <property type="match status" value="1"/>
</dbReference>